<dbReference type="AlphaFoldDB" id="A0A820QBP9"/>
<feature type="compositionally biased region" description="Polar residues" evidence="1">
    <location>
        <begin position="50"/>
        <end position="59"/>
    </location>
</feature>
<feature type="region of interest" description="Disordered" evidence="1">
    <location>
        <begin position="50"/>
        <end position="74"/>
    </location>
</feature>
<proteinExistence type="predicted"/>
<evidence type="ECO:0000256" key="1">
    <source>
        <dbReference type="SAM" id="MobiDB-lite"/>
    </source>
</evidence>
<name>A0A820QBP9_9BILA</name>
<evidence type="ECO:0000313" key="3">
    <source>
        <dbReference type="Proteomes" id="UP000663866"/>
    </source>
</evidence>
<dbReference type="Proteomes" id="UP000663866">
    <property type="component" value="Unassembled WGS sequence"/>
</dbReference>
<gene>
    <name evidence="2" type="ORF">OVN521_LOCUS36049</name>
</gene>
<reference evidence="2" key="1">
    <citation type="submission" date="2021-02" db="EMBL/GenBank/DDBJ databases">
        <authorList>
            <person name="Nowell W R."/>
        </authorList>
    </citation>
    <scope>NUCLEOTIDE SEQUENCE</scope>
</reference>
<organism evidence="2 3">
    <name type="scientific">Rotaria magnacalcarata</name>
    <dbReference type="NCBI Taxonomy" id="392030"/>
    <lineage>
        <taxon>Eukaryota</taxon>
        <taxon>Metazoa</taxon>
        <taxon>Spiralia</taxon>
        <taxon>Gnathifera</taxon>
        <taxon>Rotifera</taxon>
        <taxon>Eurotatoria</taxon>
        <taxon>Bdelloidea</taxon>
        <taxon>Philodinida</taxon>
        <taxon>Philodinidae</taxon>
        <taxon>Rotaria</taxon>
    </lineage>
</organism>
<evidence type="ECO:0000313" key="2">
    <source>
        <dbReference type="EMBL" id="CAF4420277.1"/>
    </source>
</evidence>
<protein>
    <submittedName>
        <fullName evidence="2">Uncharacterized protein</fullName>
    </submittedName>
</protein>
<sequence>MQNCEELTTINEHSSILPQIELNEDSASNSDIESQPEVQVLDINNKINSFPSRLKSQQSSKEKRSPGHRKKYLSSWENDPASFYLSYSYDTLGKKQVKYLCWLYKKNFCICIISSGFLCECVEPVPKPVPFAQKFAFGFALV</sequence>
<comment type="caution">
    <text evidence="2">The sequence shown here is derived from an EMBL/GenBank/DDBJ whole genome shotgun (WGS) entry which is preliminary data.</text>
</comment>
<keyword evidence="3" id="KW-1185">Reference proteome</keyword>
<dbReference type="EMBL" id="CAJOBG010042610">
    <property type="protein sequence ID" value="CAF4420277.1"/>
    <property type="molecule type" value="Genomic_DNA"/>
</dbReference>
<accession>A0A820QBP9</accession>